<evidence type="ECO:0000313" key="1">
    <source>
        <dbReference type="EMBL" id="KAI2384147.1"/>
    </source>
</evidence>
<reference evidence="1" key="1">
    <citation type="journal article" date="2022" name="bioRxiv">
        <title>Population genetic analysis of Ophidiomyces ophidiicola, the causative agent of snake fungal disease, indicates recent introductions to the USA.</title>
        <authorList>
            <person name="Ladner J.T."/>
            <person name="Palmer J.M."/>
            <person name="Ettinger C.L."/>
            <person name="Stajich J.E."/>
            <person name="Farrell T.M."/>
            <person name="Glorioso B.M."/>
            <person name="Lawson B."/>
            <person name="Price S.J."/>
            <person name="Stengle A.G."/>
            <person name="Grear D.A."/>
            <person name="Lorch J.M."/>
        </authorList>
    </citation>
    <scope>NUCLEOTIDE SEQUENCE</scope>
    <source>
        <strain evidence="1">NWHC 24266-5</strain>
    </source>
</reference>
<comment type="caution">
    <text evidence="1">The sequence shown here is derived from an EMBL/GenBank/DDBJ whole genome shotgun (WGS) entry which is preliminary data.</text>
</comment>
<dbReference type="EMBL" id="JALBCA010000078">
    <property type="protein sequence ID" value="KAI2384147.1"/>
    <property type="molecule type" value="Genomic_DNA"/>
</dbReference>
<sequence length="673" mass="75633">MAQSHPLDQLYAEEITNARNVVVQAWPGALLQFRSIFLEEPAKASLLPFLKEEHDGTLSSTTPRPARLARVQYDVIHTGKAHGYSESVVDLDSRKEVKREEFDTTCQPHLTMEEMKGFFDICLSSPLFQEAISKFKLPEGYEVELEPWPYGYSDPGVTPPRHIIGLCFARDHRNGNPDSNHYSHPIPIIAVMDVYKQEIVRIEKLASGGIADGFAYDTHQPNAIDHCRASEYVPELADVEYRADIKPLNIIQPEGPSFKVTNKSLVEWQKWRFRIGFNPREGVTLHDIHYDGRSVFYRLSLSEMTVPYGDPRPPFHRKQAFDFGDGGAGRSANNLSLGCDCVGAIQYLDTFNIDFSGQPIPAPNVVCIHEQDNGIGWKHTNFRTDQPVVTRYRELIIQYIITLGNYEYVFSYKFDQAGAVSLEVRPTGIISVVNIDPGKTSPWGNVVSPGVLGQNHQHIFCFRVDPAIDGHNNTIFCEESLPIPLEPATNPYGNAYNVVTKPIEKSSGFDASPFTNLVVKMSNTNVRNPISGKPVSYKFTPPPSQLLLADPRSTMARRAKFASHHLWVTSYKDGEFYAAGNFTNQSQEERGGLADAVSRNDDTTDSDVVLWSVFGFTHNPRVEDWPVMPVEKIELQFRPSDFFDRNPALDVPAVKNTASVLVDEKNICYRTCN</sequence>
<gene>
    <name evidence="1" type="ORF">LOY88_004838</name>
</gene>
<accession>A0ACB8UVH2</accession>
<protein>
    <submittedName>
        <fullName evidence="1">Uncharacterized protein</fullName>
    </submittedName>
</protein>
<name>A0ACB8UVH2_9EURO</name>
<proteinExistence type="predicted"/>
<organism evidence="1">
    <name type="scientific">Ophidiomyces ophidiicola</name>
    <dbReference type="NCBI Taxonomy" id="1387563"/>
    <lineage>
        <taxon>Eukaryota</taxon>
        <taxon>Fungi</taxon>
        <taxon>Dikarya</taxon>
        <taxon>Ascomycota</taxon>
        <taxon>Pezizomycotina</taxon>
        <taxon>Eurotiomycetes</taxon>
        <taxon>Eurotiomycetidae</taxon>
        <taxon>Onygenales</taxon>
        <taxon>Onygenaceae</taxon>
        <taxon>Ophidiomyces</taxon>
    </lineage>
</organism>